<name>A0A366D034_9GAMM</name>
<dbReference type="Proteomes" id="UP000252086">
    <property type="component" value="Unassembled WGS sequence"/>
</dbReference>
<organism evidence="2 3">
    <name type="scientific">Marinomonas aquiplantarum</name>
    <dbReference type="NCBI Taxonomy" id="491951"/>
    <lineage>
        <taxon>Bacteria</taxon>
        <taxon>Pseudomonadati</taxon>
        <taxon>Pseudomonadota</taxon>
        <taxon>Gammaproteobacteria</taxon>
        <taxon>Oceanospirillales</taxon>
        <taxon>Oceanospirillaceae</taxon>
        <taxon>Marinomonas</taxon>
    </lineage>
</organism>
<dbReference type="Pfam" id="PF04865">
    <property type="entry name" value="Baseplate_J"/>
    <property type="match status" value="1"/>
</dbReference>
<dbReference type="AlphaFoldDB" id="A0A366D034"/>
<evidence type="ECO:0000259" key="1">
    <source>
        <dbReference type="Pfam" id="PF04865"/>
    </source>
</evidence>
<feature type="domain" description="Baseplate protein J-like barrel" evidence="1">
    <location>
        <begin position="103"/>
        <end position="186"/>
    </location>
</feature>
<dbReference type="EMBL" id="QNRF01000004">
    <property type="protein sequence ID" value="RBO83440.1"/>
    <property type="molecule type" value="Genomic_DNA"/>
</dbReference>
<dbReference type="RefSeq" id="WP_113874391.1">
    <property type="nucleotide sequence ID" value="NZ_QNRF01000004.1"/>
</dbReference>
<reference evidence="2 3" key="1">
    <citation type="submission" date="2018-06" db="EMBL/GenBank/DDBJ databases">
        <title>Genomic Encyclopedia of Type Strains, Phase III (KMG-III): the genomes of soil and plant-associated and newly described type strains.</title>
        <authorList>
            <person name="Whitman W."/>
        </authorList>
    </citation>
    <scope>NUCLEOTIDE SEQUENCE [LARGE SCALE GENOMIC DNA]</scope>
    <source>
        <strain evidence="2 3">CECT 7732</strain>
    </source>
</reference>
<keyword evidence="3" id="KW-1185">Reference proteome</keyword>
<comment type="caution">
    <text evidence="2">The sequence shown here is derived from an EMBL/GenBank/DDBJ whole genome shotgun (WGS) entry which is preliminary data.</text>
</comment>
<dbReference type="InterPro" id="IPR006949">
    <property type="entry name" value="Barrel_Baseplate_J-like"/>
</dbReference>
<gene>
    <name evidence="2" type="ORF">DFP76_104259</name>
</gene>
<protein>
    <submittedName>
        <fullName evidence="2">Baseplate J-like protein</fullName>
    </submittedName>
</protein>
<proteinExistence type="predicted"/>
<sequence length="384" mass="42715">MTTDFEQVLVDNGVPTTEQAITAEFRTVLSESGSTIANNSDYSPFWRLISAIATKPVQSLVQLLIRNVMPQFFLKTVGESFIELWGDSYNCPRKQAQFLKGRVVFTRSNTAGAFNVPAGTVIYTDLINNTIYRVMTDVDAVFEDGEAGLIVSVTSETAATAYNLEPGYFSNCDLDGISVNNPDNWIDKVGADLEDIEDYRPRIRNAFNTLSHYHTDGVYKYLISSWVGVSEQNIWFQHDAPRGPGTANAYILFELNAPAQSYLETINRQISTEGYHGHGDDLIAYAMPETEHDLTATVYFSDTLLDEEKEAKKTVIYNAIYAAFRGNAAYQMTKTEPFSRFSFTNLGGELFDLVEGLEDVEFSLTSIVSELAIPRLSSLSVVEG</sequence>
<evidence type="ECO:0000313" key="3">
    <source>
        <dbReference type="Proteomes" id="UP000252086"/>
    </source>
</evidence>
<accession>A0A366D034</accession>
<dbReference type="OrthoDB" id="6103450at2"/>
<evidence type="ECO:0000313" key="2">
    <source>
        <dbReference type="EMBL" id="RBO83440.1"/>
    </source>
</evidence>